<sequence>MRTKIFVDTWFFVALINKRDQYHQKALELSEEYESYPLITTDAVFLEVGNALSNNYKNEAVELIESFLESDDVEVIRLNTDLFDEALSLYKKHQDKSWGLVDCISFVVMKRHEITQALTFDRHFIQAGFQALMKQ</sequence>
<gene>
    <name evidence="2" type="ORF">NIES806_06680</name>
</gene>
<dbReference type="Pfam" id="PF01850">
    <property type="entry name" value="PIN"/>
    <property type="match status" value="1"/>
</dbReference>
<dbReference type="InterPro" id="IPR002716">
    <property type="entry name" value="PIN_dom"/>
</dbReference>
<dbReference type="Proteomes" id="UP000218702">
    <property type="component" value="Chromosome"/>
</dbReference>
<name>A0A1Z4UYZ1_9CYAN</name>
<dbReference type="AlphaFoldDB" id="A0A1Z4UYZ1"/>
<evidence type="ECO:0000313" key="3">
    <source>
        <dbReference type="Proteomes" id="UP000218702"/>
    </source>
</evidence>
<dbReference type="KEGG" id="dcm:NIES806_06680"/>
<dbReference type="InterPro" id="IPR029060">
    <property type="entry name" value="PIN-like_dom_sf"/>
</dbReference>
<dbReference type="GO" id="GO:0016075">
    <property type="term" value="P:rRNA catabolic process"/>
    <property type="evidence" value="ECO:0007669"/>
    <property type="project" value="TreeGrafter"/>
</dbReference>
<evidence type="ECO:0000259" key="1">
    <source>
        <dbReference type="Pfam" id="PF01850"/>
    </source>
</evidence>
<dbReference type="Gene3D" id="3.40.50.1010">
    <property type="entry name" value="5'-nuclease"/>
    <property type="match status" value="1"/>
</dbReference>
<evidence type="ECO:0000313" key="2">
    <source>
        <dbReference type="EMBL" id="BAZ84482.1"/>
    </source>
</evidence>
<dbReference type="RefSeq" id="WP_096663977.1">
    <property type="nucleotide sequence ID" value="NZ_AP018316.1"/>
</dbReference>
<dbReference type="PANTHER" id="PTHR42188">
    <property type="entry name" value="23S RRNA-SPECIFIC ENDONUCLEASE VAPC20"/>
    <property type="match status" value="1"/>
</dbReference>
<protein>
    <recommendedName>
        <fullName evidence="1">PIN domain-containing protein</fullName>
    </recommendedName>
</protein>
<dbReference type="GO" id="GO:0004521">
    <property type="term" value="F:RNA endonuclease activity"/>
    <property type="evidence" value="ECO:0007669"/>
    <property type="project" value="InterPro"/>
</dbReference>
<dbReference type="OrthoDB" id="164456at2"/>
<proteinExistence type="predicted"/>
<accession>A0A1Z4UYZ1</accession>
<dbReference type="EMBL" id="AP018316">
    <property type="protein sequence ID" value="BAZ84482.1"/>
    <property type="molecule type" value="Genomic_DNA"/>
</dbReference>
<dbReference type="PANTHER" id="PTHR42188:SF1">
    <property type="entry name" value="23S RRNA-SPECIFIC ENDONUCLEASE VAPC20"/>
    <property type="match status" value="1"/>
</dbReference>
<dbReference type="InterPro" id="IPR039018">
    <property type="entry name" value="VapC20-like"/>
</dbReference>
<feature type="domain" description="PIN" evidence="1">
    <location>
        <begin position="5"/>
        <end position="129"/>
    </location>
</feature>
<organism evidence="2 3">
    <name type="scientific">Dolichospermum compactum NIES-806</name>
    <dbReference type="NCBI Taxonomy" id="1973481"/>
    <lineage>
        <taxon>Bacteria</taxon>
        <taxon>Bacillati</taxon>
        <taxon>Cyanobacteriota</taxon>
        <taxon>Cyanophyceae</taxon>
        <taxon>Nostocales</taxon>
        <taxon>Aphanizomenonaceae</taxon>
        <taxon>Dolichospermum</taxon>
        <taxon>Dolichospermum compactum</taxon>
    </lineage>
</organism>
<keyword evidence="3" id="KW-1185">Reference proteome</keyword>
<reference evidence="2 3" key="1">
    <citation type="submission" date="2017-06" db="EMBL/GenBank/DDBJ databases">
        <title>Genome sequencing of cyanobaciteial culture collection at National Institute for Environmental Studies (NIES).</title>
        <authorList>
            <person name="Hirose Y."/>
            <person name="Shimura Y."/>
            <person name="Fujisawa T."/>
            <person name="Nakamura Y."/>
            <person name="Kawachi M."/>
        </authorList>
    </citation>
    <scope>NUCLEOTIDE SEQUENCE [LARGE SCALE GENOMIC DNA]</scope>
    <source>
        <strain evidence="2 3">NIES-806</strain>
    </source>
</reference>
<dbReference type="SUPFAM" id="SSF88723">
    <property type="entry name" value="PIN domain-like"/>
    <property type="match status" value="1"/>
</dbReference>